<name>A0AA39F7F2_9HYME</name>
<dbReference type="Proteomes" id="UP001168990">
    <property type="component" value="Unassembled WGS sequence"/>
</dbReference>
<proteinExistence type="predicted"/>
<dbReference type="AlphaFoldDB" id="A0AA39F7F2"/>
<reference evidence="3" key="1">
    <citation type="journal article" date="2023" name="bioRxiv">
        <title>Scaffold-level genome assemblies of two parasitoid biocontrol wasps reveal the parthenogenesis mechanism and an associated novel virus.</title>
        <authorList>
            <person name="Inwood S."/>
            <person name="Skelly J."/>
            <person name="Guhlin J."/>
            <person name="Harrop T."/>
            <person name="Goldson S."/>
            <person name="Dearden P."/>
        </authorList>
    </citation>
    <scope>NUCLEOTIDE SEQUENCE</scope>
    <source>
        <strain evidence="3">Irish</strain>
        <tissue evidence="3">Whole body</tissue>
    </source>
</reference>
<evidence type="ECO:0008006" key="5">
    <source>
        <dbReference type="Google" id="ProtNLM"/>
    </source>
</evidence>
<dbReference type="PANTHER" id="PTHR47990">
    <property type="entry name" value="2-OXOGLUTARATE (2OG) AND FE(II)-DEPENDENT OXYGENASE SUPERFAMILY PROTEIN-RELATED"/>
    <property type="match status" value="1"/>
</dbReference>
<feature type="domain" description="Isopenicillin N synthase-like Fe(2+) 2OG dioxygenase" evidence="1">
    <location>
        <begin position="184"/>
        <end position="287"/>
    </location>
</feature>
<evidence type="ECO:0000313" key="4">
    <source>
        <dbReference type="Proteomes" id="UP001168990"/>
    </source>
</evidence>
<protein>
    <recommendedName>
        <fullName evidence="5">Fe2OG dioxygenase domain-containing protein</fullName>
    </recommendedName>
</protein>
<dbReference type="SUPFAM" id="SSF51197">
    <property type="entry name" value="Clavaminate synthase-like"/>
    <property type="match status" value="1"/>
</dbReference>
<gene>
    <name evidence="3" type="ORF">PV328_002902</name>
</gene>
<dbReference type="InterPro" id="IPR050231">
    <property type="entry name" value="Iron_ascorbate_oxido_reductase"/>
</dbReference>
<dbReference type="EMBL" id="JAQQBS010001422">
    <property type="protein sequence ID" value="KAK0164254.1"/>
    <property type="molecule type" value="Genomic_DNA"/>
</dbReference>
<evidence type="ECO:0000259" key="1">
    <source>
        <dbReference type="Pfam" id="PF03171"/>
    </source>
</evidence>
<organism evidence="3 4">
    <name type="scientific">Microctonus aethiopoides</name>
    <dbReference type="NCBI Taxonomy" id="144406"/>
    <lineage>
        <taxon>Eukaryota</taxon>
        <taxon>Metazoa</taxon>
        <taxon>Ecdysozoa</taxon>
        <taxon>Arthropoda</taxon>
        <taxon>Hexapoda</taxon>
        <taxon>Insecta</taxon>
        <taxon>Pterygota</taxon>
        <taxon>Neoptera</taxon>
        <taxon>Endopterygota</taxon>
        <taxon>Hymenoptera</taxon>
        <taxon>Apocrita</taxon>
        <taxon>Ichneumonoidea</taxon>
        <taxon>Braconidae</taxon>
        <taxon>Euphorinae</taxon>
        <taxon>Microctonus</taxon>
    </lineage>
</organism>
<reference evidence="3" key="2">
    <citation type="submission" date="2023-03" db="EMBL/GenBank/DDBJ databases">
        <authorList>
            <person name="Inwood S.N."/>
            <person name="Skelly J.G."/>
            <person name="Guhlin J."/>
            <person name="Harrop T.W.R."/>
            <person name="Goldson S.G."/>
            <person name="Dearden P.K."/>
        </authorList>
    </citation>
    <scope>NUCLEOTIDE SEQUENCE</scope>
    <source>
        <strain evidence="3">Irish</strain>
        <tissue evidence="3">Whole body</tissue>
    </source>
</reference>
<comment type="caution">
    <text evidence="3">The sequence shown here is derived from an EMBL/GenBank/DDBJ whole genome shotgun (WGS) entry which is preliminary data.</text>
</comment>
<evidence type="ECO:0000259" key="2">
    <source>
        <dbReference type="Pfam" id="PF14226"/>
    </source>
</evidence>
<sequence length="333" mass="37316">MSYISSTKLSNKSCDTLVSKCEIPIIDLAHMGTEQCPQKGVVKQVATKLLRALSEKGLALLVNHGIPDHKMKAVYRALNAFCELPKESRAKFECSTPSGHGYIKPETEQYTTDETKTRHEYIISGNDTALPDEDVPNFRGAVEELARDFKQLSAMLLTALAVALGQQSDFFLNKHASLLDAGNESSFRMIYYPPSAMPESDLIRCGPSCDSGTFTLLAQDCENGLEIQMPHSERWERVGHLPGAILVHTGDCLGKWTNQQIPSLKHRVVMPEHCGRGRHSIGFFVQPDEDVHIEPLDTKIIIPSQEPVICRLQKKKRGVLNAYYHLQRRFRET</sequence>
<dbReference type="Pfam" id="PF14226">
    <property type="entry name" value="DIOX_N"/>
    <property type="match status" value="1"/>
</dbReference>
<dbReference type="Gene3D" id="2.60.120.330">
    <property type="entry name" value="B-lactam Antibiotic, Isopenicillin N Synthase, Chain"/>
    <property type="match status" value="1"/>
</dbReference>
<dbReference type="Pfam" id="PF03171">
    <property type="entry name" value="2OG-FeII_Oxy"/>
    <property type="match status" value="1"/>
</dbReference>
<keyword evidence="4" id="KW-1185">Reference proteome</keyword>
<evidence type="ECO:0000313" key="3">
    <source>
        <dbReference type="EMBL" id="KAK0164254.1"/>
    </source>
</evidence>
<accession>A0AA39F7F2</accession>
<dbReference type="InterPro" id="IPR044861">
    <property type="entry name" value="IPNS-like_FE2OG_OXY"/>
</dbReference>
<dbReference type="InterPro" id="IPR026992">
    <property type="entry name" value="DIOX_N"/>
</dbReference>
<feature type="domain" description="Non-haem dioxygenase N-terminal" evidence="2">
    <location>
        <begin position="23"/>
        <end position="127"/>
    </location>
</feature>
<dbReference type="InterPro" id="IPR027443">
    <property type="entry name" value="IPNS-like_sf"/>
</dbReference>